<keyword evidence="6 7" id="KW-0472">Membrane</keyword>
<dbReference type="RefSeq" id="WP_020038810.1">
    <property type="nucleotide sequence ID" value="NZ_KE557277.1"/>
</dbReference>
<dbReference type="GO" id="GO:0005886">
    <property type="term" value="C:plasma membrane"/>
    <property type="evidence" value="ECO:0007669"/>
    <property type="project" value="UniProtKB-SubCell"/>
</dbReference>
<comment type="similarity">
    <text evidence="7">Belongs to the binding-protein-dependent transport system permease family.</text>
</comment>
<dbReference type="InterPro" id="IPR035906">
    <property type="entry name" value="MetI-like_sf"/>
</dbReference>
<keyword evidence="4 7" id="KW-0812">Transmembrane</keyword>
<dbReference type="CDD" id="cd06261">
    <property type="entry name" value="TM_PBP2"/>
    <property type="match status" value="1"/>
</dbReference>
<organism evidence="9 10">
    <name type="scientific">Salipiger mucosus DSM 16094</name>
    <dbReference type="NCBI Taxonomy" id="1123237"/>
    <lineage>
        <taxon>Bacteria</taxon>
        <taxon>Pseudomonadati</taxon>
        <taxon>Pseudomonadota</taxon>
        <taxon>Alphaproteobacteria</taxon>
        <taxon>Rhodobacterales</taxon>
        <taxon>Roseobacteraceae</taxon>
        <taxon>Salipiger</taxon>
    </lineage>
</organism>
<evidence type="ECO:0000313" key="9">
    <source>
        <dbReference type="EMBL" id="EPX80358.1"/>
    </source>
</evidence>
<evidence type="ECO:0000313" key="10">
    <source>
        <dbReference type="Proteomes" id="UP000015347"/>
    </source>
</evidence>
<dbReference type="Pfam" id="PF19300">
    <property type="entry name" value="BPD_transp_1_N"/>
    <property type="match status" value="1"/>
</dbReference>
<dbReference type="Gene3D" id="1.10.3720.10">
    <property type="entry name" value="MetI-like"/>
    <property type="match status" value="1"/>
</dbReference>
<feature type="transmembrane region" description="Helical" evidence="7">
    <location>
        <begin position="134"/>
        <end position="164"/>
    </location>
</feature>
<dbReference type="InterPro" id="IPR000515">
    <property type="entry name" value="MetI-like"/>
</dbReference>
<keyword evidence="5 7" id="KW-1133">Transmembrane helix</keyword>
<keyword evidence="10" id="KW-1185">Reference proteome</keyword>
<comment type="subcellular location">
    <subcellularLocation>
        <location evidence="1 7">Cell membrane</location>
        <topology evidence="1 7">Multi-pass membrane protein</topology>
    </subcellularLocation>
</comment>
<dbReference type="AlphaFoldDB" id="S9QL74"/>
<feature type="domain" description="ABC transmembrane type-1" evidence="8">
    <location>
        <begin position="95"/>
        <end position="323"/>
    </location>
</feature>
<dbReference type="SUPFAM" id="SSF161098">
    <property type="entry name" value="MetI-like"/>
    <property type="match status" value="1"/>
</dbReference>
<dbReference type="Proteomes" id="UP000015347">
    <property type="component" value="Unassembled WGS sequence"/>
</dbReference>
<dbReference type="PANTHER" id="PTHR43163">
    <property type="entry name" value="DIPEPTIDE TRANSPORT SYSTEM PERMEASE PROTEIN DPPB-RELATED"/>
    <property type="match status" value="1"/>
</dbReference>
<gene>
    <name evidence="9" type="ORF">Salmuc_03674</name>
</gene>
<dbReference type="STRING" id="1123237.Salmuc_03674"/>
<feature type="transmembrane region" description="Helical" evidence="7">
    <location>
        <begin position="254"/>
        <end position="276"/>
    </location>
</feature>
<accession>S9QL74</accession>
<dbReference type="InterPro" id="IPR045621">
    <property type="entry name" value="BPD_transp_1_N"/>
</dbReference>
<evidence type="ECO:0000256" key="1">
    <source>
        <dbReference type="ARBA" id="ARBA00004651"/>
    </source>
</evidence>
<evidence type="ECO:0000256" key="2">
    <source>
        <dbReference type="ARBA" id="ARBA00022448"/>
    </source>
</evidence>
<protein>
    <submittedName>
        <fullName evidence="9">Dipeptide transport system permease protein DppB</fullName>
    </submittedName>
</protein>
<evidence type="ECO:0000256" key="4">
    <source>
        <dbReference type="ARBA" id="ARBA00022692"/>
    </source>
</evidence>
<dbReference type="Pfam" id="PF00528">
    <property type="entry name" value="BPD_transp_1"/>
    <property type="match status" value="1"/>
</dbReference>
<keyword evidence="3" id="KW-1003">Cell membrane</keyword>
<dbReference type="eggNOG" id="COG0601">
    <property type="taxonomic scope" value="Bacteria"/>
</dbReference>
<feature type="transmembrane region" description="Helical" evidence="7">
    <location>
        <begin position="12"/>
        <end position="30"/>
    </location>
</feature>
<evidence type="ECO:0000259" key="8">
    <source>
        <dbReference type="PROSITE" id="PS50928"/>
    </source>
</evidence>
<dbReference type="GO" id="GO:0055085">
    <property type="term" value="P:transmembrane transport"/>
    <property type="evidence" value="ECO:0007669"/>
    <property type="project" value="InterPro"/>
</dbReference>
<feature type="transmembrane region" description="Helical" evidence="7">
    <location>
        <begin position="101"/>
        <end position="122"/>
    </location>
</feature>
<dbReference type="EMBL" id="APVH01000032">
    <property type="protein sequence ID" value="EPX80358.1"/>
    <property type="molecule type" value="Genomic_DNA"/>
</dbReference>
<comment type="caution">
    <text evidence="9">The sequence shown here is derived from an EMBL/GenBank/DDBJ whole genome shotgun (WGS) entry which is preliminary data.</text>
</comment>
<dbReference type="PROSITE" id="PS50928">
    <property type="entry name" value="ABC_TM1"/>
    <property type="match status" value="1"/>
</dbReference>
<evidence type="ECO:0000256" key="6">
    <source>
        <dbReference type="ARBA" id="ARBA00023136"/>
    </source>
</evidence>
<sequence>MAIPILKRLAQMLVVLIGVSIFIFVLTRVLPGDPIAAALGERASEDQIERLRAQMGLDQSLVMQYFDFVGGLFEGRMGMSLVERRDVAEIIAERLPATLELVLFSLFLAVILGVPLGVVSAVHRDGPIDYASRVVALVGVSIPNFWIGIMLQLFLGLTLSLLPITGRLDGPPPMQITGLYLFDSLVTGNFAAFRDALAHIMAPAIVLASGPLATITRMIRANMIDERAKPYSELAEALGMHPLLINYKYVLRNAFSSTLTVIGFLVPILIGANFVVEKVFSWPGIARFGADAIIASDFNGVVGVSMVVCSFVVVVNVIVELLYRVLDPRIRLGETR</sequence>
<dbReference type="HOGENOM" id="CLU_036879_0_3_5"/>
<keyword evidence="2 7" id="KW-0813">Transport</keyword>
<evidence type="ECO:0000256" key="7">
    <source>
        <dbReference type="RuleBase" id="RU363032"/>
    </source>
</evidence>
<feature type="transmembrane region" description="Helical" evidence="7">
    <location>
        <begin position="301"/>
        <end position="323"/>
    </location>
</feature>
<dbReference type="OrthoDB" id="9807402at2"/>
<reference evidence="10" key="1">
    <citation type="journal article" date="2014" name="Stand. Genomic Sci.">
        <title>Genome sequence of the exopolysaccharide-producing Salipiger mucosus type strain (DSM 16094(T)), a moderately halophilic member of the Roseobacter clade.</title>
        <authorList>
            <person name="Riedel T."/>
            <person name="Spring S."/>
            <person name="Fiebig A."/>
            <person name="Petersen J."/>
            <person name="Kyrpides N.C."/>
            <person name="Goker M."/>
            <person name="Klenk H.P."/>
        </authorList>
    </citation>
    <scope>NUCLEOTIDE SEQUENCE [LARGE SCALE GENOMIC DNA]</scope>
    <source>
        <strain evidence="10">DSM 16094</strain>
    </source>
</reference>
<name>S9QL74_9RHOB</name>
<feature type="transmembrane region" description="Helical" evidence="7">
    <location>
        <begin position="196"/>
        <end position="219"/>
    </location>
</feature>
<evidence type="ECO:0000256" key="5">
    <source>
        <dbReference type="ARBA" id="ARBA00022989"/>
    </source>
</evidence>
<dbReference type="PANTHER" id="PTHR43163:SF6">
    <property type="entry name" value="DIPEPTIDE TRANSPORT SYSTEM PERMEASE PROTEIN DPPB-RELATED"/>
    <property type="match status" value="1"/>
</dbReference>
<evidence type="ECO:0000256" key="3">
    <source>
        <dbReference type="ARBA" id="ARBA00022475"/>
    </source>
</evidence>
<proteinExistence type="inferred from homology"/>